<reference evidence="1" key="1">
    <citation type="journal article" date="2022" name="bioRxiv">
        <title>Sequencing and chromosome-scale assembly of the giantPleurodeles waltlgenome.</title>
        <authorList>
            <person name="Brown T."/>
            <person name="Elewa A."/>
            <person name="Iarovenko S."/>
            <person name="Subramanian E."/>
            <person name="Araus A.J."/>
            <person name="Petzold A."/>
            <person name="Susuki M."/>
            <person name="Suzuki K.-i.T."/>
            <person name="Hayashi T."/>
            <person name="Toyoda A."/>
            <person name="Oliveira C."/>
            <person name="Osipova E."/>
            <person name="Leigh N.D."/>
            <person name="Simon A."/>
            <person name="Yun M.H."/>
        </authorList>
    </citation>
    <scope>NUCLEOTIDE SEQUENCE</scope>
    <source>
        <strain evidence="1">20211129_DDA</strain>
        <tissue evidence="1">Liver</tissue>
    </source>
</reference>
<proteinExistence type="predicted"/>
<dbReference type="AlphaFoldDB" id="A0AAV7Q769"/>
<dbReference type="EMBL" id="JANPWB010000010">
    <property type="protein sequence ID" value="KAJ1133910.1"/>
    <property type="molecule type" value="Genomic_DNA"/>
</dbReference>
<gene>
    <name evidence="1" type="ORF">NDU88_000382</name>
</gene>
<sequence>MRGNKKAVRGGTSSYALMQWRPKALFDEREQEGYTLRHLLLRHYAVERRYQGRLSMRGNKKAVRGGTSSYTPMQWRPKALFDEREQEDGTWRPLILRSYAVETKGTSTLMRWNKNAVNAGTSSCSLMQ</sequence>
<comment type="caution">
    <text evidence="1">The sequence shown here is derived from an EMBL/GenBank/DDBJ whole genome shotgun (WGS) entry which is preliminary data.</text>
</comment>
<accession>A0AAV7Q769</accession>
<keyword evidence="2" id="KW-1185">Reference proteome</keyword>
<organism evidence="1 2">
    <name type="scientific">Pleurodeles waltl</name>
    <name type="common">Iberian ribbed newt</name>
    <dbReference type="NCBI Taxonomy" id="8319"/>
    <lineage>
        <taxon>Eukaryota</taxon>
        <taxon>Metazoa</taxon>
        <taxon>Chordata</taxon>
        <taxon>Craniata</taxon>
        <taxon>Vertebrata</taxon>
        <taxon>Euteleostomi</taxon>
        <taxon>Amphibia</taxon>
        <taxon>Batrachia</taxon>
        <taxon>Caudata</taxon>
        <taxon>Salamandroidea</taxon>
        <taxon>Salamandridae</taxon>
        <taxon>Pleurodelinae</taxon>
        <taxon>Pleurodeles</taxon>
    </lineage>
</organism>
<evidence type="ECO:0000313" key="1">
    <source>
        <dbReference type="EMBL" id="KAJ1133910.1"/>
    </source>
</evidence>
<name>A0AAV7Q769_PLEWA</name>
<evidence type="ECO:0000313" key="2">
    <source>
        <dbReference type="Proteomes" id="UP001066276"/>
    </source>
</evidence>
<dbReference type="Proteomes" id="UP001066276">
    <property type="component" value="Chromosome 6"/>
</dbReference>
<protein>
    <submittedName>
        <fullName evidence="1">Uncharacterized protein</fullName>
    </submittedName>
</protein>